<keyword evidence="4" id="KW-0808">Transferase</keyword>
<evidence type="ECO:0000256" key="5">
    <source>
        <dbReference type="ARBA" id="ARBA00022777"/>
    </source>
</evidence>
<dbReference type="AlphaFoldDB" id="M4RLC3"/>
<dbReference type="PANTHER" id="PTHR43547">
    <property type="entry name" value="TWO-COMPONENT HISTIDINE KINASE"/>
    <property type="match status" value="1"/>
</dbReference>
<dbReference type="InterPro" id="IPR004358">
    <property type="entry name" value="Sig_transdc_His_kin-like_C"/>
</dbReference>
<reference evidence="7 8" key="1">
    <citation type="journal article" date="2013" name="Genome Announc.">
        <title>Complete Genome Sequence of Glaciecola psychrophila Strain 170T.</title>
        <authorList>
            <person name="Yin J."/>
            <person name="Chen J."/>
            <person name="Liu G."/>
            <person name="Yu Y."/>
            <person name="Song L."/>
            <person name="Wang X."/>
            <person name="Qu X."/>
        </authorList>
    </citation>
    <scope>NUCLEOTIDE SEQUENCE [LARGE SCALE GENOMIC DNA]</scope>
    <source>
        <strain evidence="7 8">170</strain>
    </source>
</reference>
<dbReference type="Gene3D" id="3.30.565.10">
    <property type="entry name" value="Histidine kinase-like ATPase, C-terminal domain"/>
    <property type="match status" value="1"/>
</dbReference>
<keyword evidence="3" id="KW-0597">Phosphoprotein</keyword>
<evidence type="ECO:0000313" key="8">
    <source>
        <dbReference type="Proteomes" id="UP000011864"/>
    </source>
</evidence>
<organism evidence="7 8">
    <name type="scientific">Paraglaciecola psychrophila 170</name>
    <dbReference type="NCBI Taxonomy" id="1129794"/>
    <lineage>
        <taxon>Bacteria</taxon>
        <taxon>Pseudomonadati</taxon>
        <taxon>Pseudomonadota</taxon>
        <taxon>Gammaproteobacteria</taxon>
        <taxon>Alteromonadales</taxon>
        <taxon>Alteromonadaceae</taxon>
        <taxon>Paraglaciecola</taxon>
    </lineage>
</organism>
<dbReference type="eggNOG" id="COG2205">
    <property type="taxonomic scope" value="Bacteria"/>
</dbReference>
<dbReference type="Proteomes" id="UP000011864">
    <property type="component" value="Chromosome"/>
</dbReference>
<dbReference type="InterPro" id="IPR036890">
    <property type="entry name" value="HATPase_C_sf"/>
</dbReference>
<gene>
    <name evidence="7" type="ORF">C427_1294</name>
</gene>
<evidence type="ECO:0000256" key="2">
    <source>
        <dbReference type="ARBA" id="ARBA00012438"/>
    </source>
</evidence>
<dbReference type="PRINTS" id="PR00344">
    <property type="entry name" value="BCTRLSENSOR"/>
</dbReference>
<dbReference type="FunFam" id="3.30.565.10:FF:000006">
    <property type="entry name" value="Sensor histidine kinase WalK"/>
    <property type="match status" value="1"/>
</dbReference>
<dbReference type="PROSITE" id="PS50109">
    <property type="entry name" value="HIS_KIN"/>
    <property type="match status" value="1"/>
</dbReference>
<comment type="catalytic activity">
    <reaction evidence="1">
        <text>ATP + protein L-histidine = ADP + protein N-phospho-L-histidine.</text>
        <dbReference type="EC" id="2.7.13.3"/>
    </reaction>
</comment>
<dbReference type="InterPro" id="IPR005467">
    <property type="entry name" value="His_kinase_dom"/>
</dbReference>
<dbReference type="PANTHER" id="PTHR43547:SF2">
    <property type="entry name" value="HYBRID SIGNAL TRANSDUCTION HISTIDINE KINASE C"/>
    <property type="match status" value="1"/>
</dbReference>
<dbReference type="STRING" id="1129794.C427_1294"/>
<dbReference type="EC" id="2.7.13.3" evidence="2"/>
<proteinExistence type="predicted"/>
<dbReference type="GO" id="GO:0000155">
    <property type="term" value="F:phosphorelay sensor kinase activity"/>
    <property type="evidence" value="ECO:0007669"/>
    <property type="project" value="TreeGrafter"/>
</dbReference>
<dbReference type="RefSeq" id="WP_015430522.1">
    <property type="nucleotide sequence ID" value="NC_020514.1"/>
</dbReference>
<evidence type="ECO:0000259" key="6">
    <source>
        <dbReference type="PROSITE" id="PS50109"/>
    </source>
</evidence>
<keyword evidence="5 7" id="KW-0418">Kinase</keyword>
<feature type="domain" description="Histidine kinase" evidence="6">
    <location>
        <begin position="1"/>
        <end position="136"/>
    </location>
</feature>
<name>M4RLC3_9ALTE</name>
<dbReference type="EMBL" id="CP003837">
    <property type="protein sequence ID" value="AGH43403.1"/>
    <property type="molecule type" value="Genomic_DNA"/>
</dbReference>
<dbReference type="InterPro" id="IPR003594">
    <property type="entry name" value="HATPase_dom"/>
</dbReference>
<dbReference type="KEGG" id="gps:C427_1294"/>
<dbReference type="SMART" id="SM00387">
    <property type="entry name" value="HATPase_c"/>
    <property type="match status" value="1"/>
</dbReference>
<keyword evidence="8" id="KW-1185">Reference proteome</keyword>
<evidence type="ECO:0000256" key="1">
    <source>
        <dbReference type="ARBA" id="ARBA00000085"/>
    </source>
</evidence>
<accession>M4RLC3</accession>
<sequence>MLKWQRLHHERNIPLSTDSISETSVVSIDAPRIQQVLSILLDNAIKYSPPDLPVEVSVKLSDSLISISIKDSGKGISATEIENIFERFVRFSKHNQGLGLGLPVAKAIIEAHGGKITVESVLGEGSIFSVTLHIEQTQ</sequence>
<dbReference type="HOGENOM" id="CLU_000445_89_31_6"/>
<evidence type="ECO:0000256" key="4">
    <source>
        <dbReference type="ARBA" id="ARBA00022679"/>
    </source>
</evidence>
<dbReference type="PATRIC" id="fig|1129794.4.peg.1283"/>
<protein>
    <recommendedName>
        <fullName evidence="2">histidine kinase</fullName>
        <ecNumber evidence="2">2.7.13.3</ecNumber>
    </recommendedName>
</protein>
<evidence type="ECO:0000256" key="3">
    <source>
        <dbReference type="ARBA" id="ARBA00022553"/>
    </source>
</evidence>
<dbReference type="CDD" id="cd00075">
    <property type="entry name" value="HATPase"/>
    <property type="match status" value="1"/>
</dbReference>
<dbReference type="GO" id="GO:0005886">
    <property type="term" value="C:plasma membrane"/>
    <property type="evidence" value="ECO:0007669"/>
    <property type="project" value="UniProtKB-ARBA"/>
</dbReference>
<dbReference type="Pfam" id="PF02518">
    <property type="entry name" value="HATPase_c"/>
    <property type="match status" value="1"/>
</dbReference>
<evidence type="ECO:0000313" key="7">
    <source>
        <dbReference type="EMBL" id="AGH43403.1"/>
    </source>
</evidence>
<dbReference type="SUPFAM" id="SSF55874">
    <property type="entry name" value="ATPase domain of HSP90 chaperone/DNA topoisomerase II/histidine kinase"/>
    <property type="match status" value="1"/>
</dbReference>